<proteinExistence type="predicted"/>
<keyword evidence="1" id="KW-0812">Transmembrane</keyword>
<name>A0A0F9FQW4_9ZZZZ</name>
<keyword evidence="1" id="KW-0472">Membrane</keyword>
<evidence type="ECO:0000313" key="2">
    <source>
        <dbReference type="EMBL" id="KKL88583.1"/>
    </source>
</evidence>
<organism evidence="2">
    <name type="scientific">marine sediment metagenome</name>
    <dbReference type="NCBI Taxonomy" id="412755"/>
    <lineage>
        <taxon>unclassified sequences</taxon>
        <taxon>metagenomes</taxon>
        <taxon>ecological metagenomes</taxon>
    </lineage>
</organism>
<feature type="transmembrane region" description="Helical" evidence="1">
    <location>
        <begin position="32"/>
        <end position="51"/>
    </location>
</feature>
<evidence type="ECO:0000256" key="1">
    <source>
        <dbReference type="SAM" id="Phobius"/>
    </source>
</evidence>
<dbReference type="EMBL" id="LAZR01020524">
    <property type="protein sequence ID" value="KKL88583.1"/>
    <property type="molecule type" value="Genomic_DNA"/>
</dbReference>
<protein>
    <submittedName>
        <fullName evidence="2">Uncharacterized protein</fullName>
    </submittedName>
</protein>
<sequence length="210" mass="24177">MDKQDFSDIMNDMKGLTLGQIFRLIAKLKYKTVAMILAFTIATLGSAFVAGKYSQQRDTAVMLESPFSMRIRINKKTYDFDNLTLMIDPTMPNFEDDKIALSLREIKSAFDVLQVGQIIARVEENKLTGIWRLIISAHDLMLNEAHAQSITVFQWNGHNQDFKFKEQFVSQNTVNRYYSDGCILEYQVDENRRSIPSSFRWVKVTHGSGE</sequence>
<dbReference type="AlphaFoldDB" id="A0A0F9FQW4"/>
<reference evidence="2" key="1">
    <citation type="journal article" date="2015" name="Nature">
        <title>Complex archaea that bridge the gap between prokaryotes and eukaryotes.</title>
        <authorList>
            <person name="Spang A."/>
            <person name="Saw J.H."/>
            <person name="Jorgensen S.L."/>
            <person name="Zaremba-Niedzwiedzka K."/>
            <person name="Martijn J."/>
            <person name="Lind A.E."/>
            <person name="van Eijk R."/>
            <person name="Schleper C."/>
            <person name="Guy L."/>
            <person name="Ettema T.J."/>
        </authorList>
    </citation>
    <scope>NUCLEOTIDE SEQUENCE</scope>
</reference>
<comment type="caution">
    <text evidence="2">The sequence shown here is derived from an EMBL/GenBank/DDBJ whole genome shotgun (WGS) entry which is preliminary data.</text>
</comment>
<keyword evidence="1" id="KW-1133">Transmembrane helix</keyword>
<accession>A0A0F9FQW4</accession>
<gene>
    <name evidence="2" type="ORF">LCGC14_1923240</name>
</gene>